<name>T1D5J5_9ZZZZ</name>
<sequence>MLAMRYDANDVADGVTEVLAYGTAVVVEPSPSRQAFPEAPGKPHRARAARRIQVHANIGPARQRGQRMHAQALIVLHEPMQSHGIHRARRSPCTQRRLGLRAPATCRGKAGCAQQDAQIEYIP</sequence>
<dbReference type="AlphaFoldDB" id="T1D5J5"/>
<proteinExistence type="predicted"/>
<protein>
    <submittedName>
        <fullName evidence="1">Protein belonging to Uncharacterized protein family UPF0145</fullName>
    </submittedName>
</protein>
<reference evidence="1" key="2">
    <citation type="journal article" date="2014" name="ISME J.">
        <title>Microbial stratification in low pH oxic and suboxic macroscopic growths along an acid mine drainage.</title>
        <authorList>
            <person name="Mendez-Garcia C."/>
            <person name="Mesa V."/>
            <person name="Sprenger R.R."/>
            <person name="Richter M."/>
            <person name="Diez M.S."/>
            <person name="Solano J."/>
            <person name="Bargiela R."/>
            <person name="Golyshina O.V."/>
            <person name="Manteca A."/>
            <person name="Ramos J.L."/>
            <person name="Gallego J.R."/>
            <person name="Llorente I."/>
            <person name="Martins Dos Santos V.A."/>
            <person name="Jensen O.N."/>
            <person name="Pelaez A.I."/>
            <person name="Sanchez J."/>
            <person name="Ferrer M."/>
        </authorList>
    </citation>
    <scope>NUCLEOTIDE SEQUENCE</scope>
</reference>
<gene>
    <name evidence="1" type="ORF">B1A_02903</name>
</gene>
<evidence type="ECO:0000313" key="1">
    <source>
        <dbReference type="EMBL" id="EQD77555.1"/>
    </source>
</evidence>
<feature type="non-terminal residue" evidence="1">
    <location>
        <position position="123"/>
    </location>
</feature>
<accession>T1D5J5</accession>
<comment type="caution">
    <text evidence="1">The sequence shown here is derived from an EMBL/GenBank/DDBJ whole genome shotgun (WGS) entry which is preliminary data.</text>
</comment>
<dbReference type="EMBL" id="AUZX01002138">
    <property type="protein sequence ID" value="EQD77555.1"/>
    <property type="molecule type" value="Genomic_DNA"/>
</dbReference>
<organism evidence="1">
    <name type="scientific">mine drainage metagenome</name>
    <dbReference type="NCBI Taxonomy" id="410659"/>
    <lineage>
        <taxon>unclassified sequences</taxon>
        <taxon>metagenomes</taxon>
        <taxon>ecological metagenomes</taxon>
    </lineage>
</organism>
<reference evidence="1" key="1">
    <citation type="submission" date="2013-08" db="EMBL/GenBank/DDBJ databases">
        <authorList>
            <person name="Mendez C."/>
            <person name="Richter M."/>
            <person name="Ferrer M."/>
            <person name="Sanchez J."/>
        </authorList>
    </citation>
    <scope>NUCLEOTIDE SEQUENCE</scope>
</reference>